<organism evidence="1 2">
    <name type="scientific">Rickettsia helvetica</name>
    <dbReference type="NCBI Taxonomy" id="35789"/>
    <lineage>
        <taxon>Bacteria</taxon>
        <taxon>Pseudomonadati</taxon>
        <taxon>Pseudomonadota</taxon>
        <taxon>Alphaproteobacteria</taxon>
        <taxon>Rickettsiales</taxon>
        <taxon>Rickettsiaceae</taxon>
        <taxon>Rickettsieae</taxon>
        <taxon>Rickettsia</taxon>
        <taxon>spotted fever group</taxon>
    </lineage>
</organism>
<dbReference type="EMBL" id="OZ018776">
    <property type="protein sequence ID" value="CAK9120607.1"/>
    <property type="molecule type" value="Genomic_DNA"/>
</dbReference>
<evidence type="ECO:0000313" key="2">
    <source>
        <dbReference type="Proteomes" id="UP001642485"/>
    </source>
</evidence>
<sequence>MIRLVYLFLALIISFKIYAKEYKGLTYNRYEKDKHVIHVLTIDPKNFRLKLVKAHNQVIGRETVDAMASRTNAIATINTGFFEIAGSDDGRPSLTLMIDGKLFSLRKQLQSLLIIDQGNIQITKASAKISVEIGDKSIVPNQVNYFSNSKDVTFYNAVWTSTTLTPYTNKEILIDQNRPLRKLAYREEFEGDTERRTAAYSNVREDSSTGSTYKLPLEVKFPKRSNFMLRK</sequence>
<dbReference type="NCBIfam" id="TIGR01045">
    <property type="entry name" value="RPE1"/>
    <property type="match status" value="1"/>
</dbReference>
<evidence type="ECO:0000313" key="1">
    <source>
        <dbReference type="EMBL" id="CAK9120607.1"/>
    </source>
</evidence>
<dbReference type="RefSeq" id="WP_051125484.1">
    <property type="nucleotide sequence ID" value="NZ_OY974080.1"/>
</dbReference>
<name>A0ABM9NB71_RICHE</name>
<dbReference type="InterPro" id="IPR005728">
    <property type="entry name" value="RPE1"/>
</dbReference>
<proteinExistence type="predicted"/>
<reference evidence="1 2" key="1">
    <citation type="submission" date="2024-02" db="EMBL/GenBank/DDBJ databases">
        <authorList>
            <person name="Nijsse B."/>
            <person name="Sprong H."/>
        </authorList>
    </citation>
    <scope>NUCLEOTIDE SEQUENCE [LARGE SCALE GENOMIC DNA]</scope>
    <source>
        <strain evidence="1">OB144</strain>
    </source>
</reference>
<accession>A0ABM9NB71</accession>
<dbReference type="Proteomes" id="UP001642485">
    <property type="component" value="Chromosome"/>
</dbReference>
<keyword evidence="2" id="KW-1185">Reference proteome</keyword>
<gene>
    <name evidence="1" type="ORF">OB144RH_03105</name>
</gene>
<protein>
    <submittedName>
        <fullName evidence="1">Palindromic element RPE1 domain-containing protein</fullName>
    </submittedName>
</protein>